<feature type="binding site" evidence="11">
    <location>
        <position position="854"/>
    </location>
    <ligand>
        <name>substrate</name>
    </ligand>
</feature>
<dbReference type="Pfam" id="PF02785">
    <property type="entry name" value="Biotin_carb_C"/>
    <property type="match status" value="1"/>
</dbReference>
<dbReference type="EC" id="6.4.1.1" evidence="3 10"/>
<protein>
    <recommendedName>
        <fullName evidence="3 10">Pyruvate carboxylase</fullName>
        <ecNumber evidence="3 10">6.4.1.1</ecNumber>
    </recommendedName>
</protein>
<dbReference type="InterPro" id="IPR011054">
    <property type="entry name" value="Rudment_hybrid_motif"/>
</dbReference>
<dbReference type="Gene3D" id="3.20.20.70">
    <property type="entry name" value="Aldolase class I"/>
    <property type="match status" value="2"/>
</dbReference>
<evidence type="ECO:0000256" key="13">
    <source>
        <dbReference type="PIRSR" id="PIRSR001594-4"/>
    </source>
</evidence>
<dbReference type="FunFam" id="3.30.1490.20:FF:000018">
    <property type="entry name" value="Biotin carboxylase"/>
    <property type="match status" value="1"/>
</dbReference>
<evidence type="ECO:0000256" key="11">
    <source>
        <dbReference type="PIRSR" id="PIRSR001594-2"/>
    </source>
</evidence>
<evidence type="ECO:0000256" key="2">
    <source>
        <dbReference type="ARBA" id="ARBA00002380"/>
    </source>
</evidence>
<dbReference type="InterPro" id="IPR003379">
    <property type="entry name" value="Carboxylase_cons_dom"/>
</dbReference>
<dbReference type="InterPro" id="IPR011764">
    <property type="entry name" value="Biotin_carboxylation_dom"/>
</dbReference>
<dbReference type="GO" id="GO:0005737">
    <property type="term" value="C:cytoplasm"/>
    <property type="evidence" value="ECO:0007669"/>
    <property type="project" value="TreeGrafter"/>
</dbReference>
<organism evidence="17 18">
    <name type="scientific">Uncinocarpus reesii (strain UAMH 1704)</name>
    <dbReference type="NCBI Taxonomy" id="336963"/>
    <lineage>
        <taxon>Eukaryota</taxon>
        <taxon>Fungi</taxon>
        <taxon>Dikarya</taxon>
        <taxon>Ascomycota</taxon>
        <taxon>Pezizomycotina</taxon>
        <taxon>Eurotiomycetes</taxon>
        <taxon>Eurotiomycetidae</taxon>
        <taxon>Onygenales</taxon>
        <taxon>Onygenaceae</taxon>
        <taxon>Uncinocarpus</taxon>
    </lineage>
</organism>
<keyword evidence="18" id="KW-1185">Reference proteome</keyword>
<comment type="function">
    <text evidence="10">Catalyzes a 2-step reaction, involving the ATP-dependent carboxylation of the covalently attached biotin in the first step and the transfer of the carboxyl group to pyruvate in the second.</text>
</comment>
<evidence type="ECO:0000256" key="10">
    <source>
        <dbReference type="PIRNR" id="PIRNR001594"/>
    </source>
</evidence>
<dbReference type="PANTHER" id="PTHR43778:SF2">
    <property type="entry name" value="PYRUVATE CARBOXYLASE, MITOCHONDRIAL"/>
    <property type="match status" value="1"/>
</dbReference>
<comment type="cofactor">
    <cofactor evidence="1 10">
        <name>biotin</name>
        <dbReference type="ChEBI" id="CHEBI:57586"/>
    </cofactor>
</comment>
<dbReference type="SMART" id="SM00878">
    <property type="entry name" value="Biotin_carb_C"/>
    <property type="match status" value="1"/>
</dbReference>
<dbReference type="STRING" id="336963.C4JI85"/>
<feature type="modified residue" description="N6-biotinyllysine" evidence="13">
    <location>
        <position position="1092"/>
    </location>
</feature>
<dbReference type="Pfam" id="PF00364">
    <property type="entry name" value="Biotin_lipoyl"/>
    <property type="match status" value="1"/>
</dbReference>
<dbReference type="Pfam" id="PF00682">
    <property type="entry name" value="HMGL-like"/>
    <property type="match status" value="1"/>
</dbReference>
<evidence type="ECO:0000256" key="8">
    <source>
        <dbReference type="ARBA" id="ARBA00023267"/>
    </source>
</evidence>
<evidence type="ECO:0000313" key="17">
    <source>
        <dbReference type="EMBL" id="EEP77982.1"/>
    </source>
</evidence>
<dbReference type="Proteomes" id="UP000002058">
    <property type="component" value="Unassembled WGS sequence"/>
</dbReference>
<dbReference type="eggNOG" id="KOG0369">
    <property type="taxonomic scope" value="Eukaryota"/>
</dbReference>
<dbReference type="GO" id="GO:0046872">
    <property type="term" value="F:metal ion binding"/>
    <property type="evidence" value="ECO:0007669"/>
    <property type="project" value="UniProtKB-KW"/>
</dbReference>
<dbReference type="SUPFAM" id="SSF89000">
    <property type="entry name" value="post-HMGL domain-like"/>
    <property type="match status" value="1"/>
</dbReference>
<keyword evidence="7 10" id="KW-0067">ATP-binding</keyword>
<feature type="binding site" evidence="11">
    <location>
        <position position="258"/>
    </location>
    <ligand>
        <name>ATP</name>
        <dbReference type="ChEBI" id="CHEBI:30616"/>
    </ligand>
</feature>
<dbReference type="Pfam" id="PF00289">
    <property type="entry name" value="Biotin_carb_N"/>
    <property type="match status" value="2"/>
</dbReference>
<dbReference type="InterPro" id="IPR005481">
    <property type="entry name" value="BC-like_N"/>
</dbReference>
<keyword evidence="4 10" id="KW-0436">Ligase</keyword>
<sequence length="1131" mass="124168">MKQLKVLVANRGEIASRILVAAHELGMATVALYSEEDRFAGYRKGLFGMDSIVASYEKLTGFAEADESYLVGNQPDIGPVQAYLDGANIIEIAKQHRVDLIHPGYGFLSENADFAAQVRAAGLKFVGPRTETIREMGDKVTARRIAQRFGVPTIPGTNGPVRNLQDAYDFVETHGFPVIIKASFGGGGRGMRVVHQKGALEEAISAARSEANAAFGDGAIFMEKFLDRPKHIEVQILSDYHGNHVHICERDCSVQRKHQKVVEFAPAVSISQHVRWGVLDAAVTLAQGLDYGKNSFSYAFVAQVEHTVTEEVTGIDIVAAQLRIACGTSLKELGLTQQKIETRGFAIQCRVTTEIPSEGFRPDNGTISGCRLPTGNGVRLDHSECFLGARISPFYDSLLVKCICSGPDFASVISRTIRALKQFQIRGIQTNLEFLIQLLKHPTFAAGNCWTSFVDDTPELFHLNGQIDPAQGLMRFLGDAAVNGSRVQGQTKPPGLKRDITIGKLTGPKSGDEINTDIPCQQGWRNILTRYGPQAFAQQVRAHRKTLITDTTWRDGQQSLLATRVRSKDLDAIAKHVSYAYQAAYSLECWGGATFDVMLRFLLPDNALFHFVKLAKDTGVDIFRVFDSLNDLENLKVGIEAVHAAGGLVEGAVMYTGDMLEPGNKYNLEYYLGIVDRLVEYGSHVIAIKSMSGVMKPAAGRALVKAIRLRYPDIPIHMHTHDTNGTGTATMLACVEEGADIVDTAIDSLSGSTSQPAVGAVVASLQNTEFESALHLDQIRMIDAYWAQLRLVYAGFDADLRSPDPTVYKHEIPGGQYSNLIFQARENGLGDKWDKTLKAYEDANQLLGDIIKATPTSKAVGDLAQLMVDLKISAAEVQERASKLDFPQSVVDYFEGLMGQPLGGFPEPLRTRILRGSPASIKQRPGLTMKPIDFNHVRQEISSRFPGSSVTEYDVASYVMYPEVYMGFRQARQEFGDLTTLRTPDFLLPPEIGQEVQLKLDDGQEVVAEMLAIRPADPVTGKREVLFRLNGEVCFVTVQDDKATPKRKLRKANPKVERELAAPVAGRIARLMVVSGDTVKAGETLLTVSAMKMRYGSMCYEARGILSSSHKSSNKGSRLFLINLLDNTVQR</sequence>
<dbReference type="GO" id="GO:0006094">
    <property type="term" value="P:gluconeogenesis"/>
    <property type="evidence" value="ECO:0007669"/>
    <property type="project" value="InterPro"/>
</dbReference>
<dbReference type="PANTHER" id="PTHR43778">
    <property type="entry name" value="PYRUVATE CARBOXYLASE"/>
    <property type="match status" value="1"/>
</dbReference>
<dbReference type="SUPFAM" id="SSF56059">
    <property type="entry name" value="Glutathione synthetase ATP-binding domain-like"/>
    <property type="match status" value="1"/>
</dbReference>
<evidence type="ECO:0000256" key="1">
    <source>
        <dbReference type="ARBA" id="ARBA00001953"/>
    </source>
</evidence>
<evidence type="ECO:0000259" key="16">
    <source>
        <dbReference type="PROSITE" id="PS50991"/>
    </source>
</evidence>
<name>C4JI85_UNCRE</name>
<dbReference type="InterPro" id="IPR016185">
    <property type="entry name" value="PreATP-grasp_dom_sf"/>
</dbReference>
<dbReference type="SUPFAM" id="SSF51569">
    <property type="entry name" value="Aldolase"/>
    <property type="match status" value="1"/>
</dbReference>
<dbReference type="RefSeq" id="XP_002543315.1">
    <property type="nucleotide sequence ID" value="XM_002543269.1"/>
</dbReference>
<dbReference type="Gene3D" id="3.30.1490.20">
    <property type="entry name" value="ATP-grasp fold, A domain"/>
    <property type="match status" value="1"/>
</dbReference>
<dbReference type="GeneID" id="8437620"/>
<dbReference type="InterPro" id="IPR000891">
    <property type="entry name" value="PYR_CT"/>
</dbReference>
<dbReference type="InterPro" id="IPR000089">
    <property type="entry name" value="Biotin_lipoyl"/>
</dbReference>
<keyword evidence="17" id="KW-0670">Pyruvate</keyword>
<dbReference type="PROSITE" id="PS50979">
    <property type="entry name" value="BC"/>
    <property type="match status" value="1"/>
</dbReference>
<comment type="function">
    <text evidence="2">Pyruvate carboxylase catalyzes a 2-step reaction, involving the ATP-dependent carboxylation of the covalently attached biotin in the first step and the transfer of the carboxyl group to pyruvate in the second.</text>
</comment>
<dbReference type="CDD" id="cd07937">
    <property type="entry name" value="DRE_TIM_PC_TC_5S"/>
    <property type="match status" value="1"/>
</dbReference>
<dbReference type="InParanoid" id="C4JI85"/>
<accession>C4JI85</accession>
<feature type="domain" description="Pyruvate carboxyltransferase" evidence="16">
    <location>
        <begin position="522"/>
        <end position="780"/>
    </location>
</feature>
<dbReference type="Gene3D" id="3.30.470.20">
    <property type="entry name" value="ATP-grasp fold, B domain"/>
    <property type="match status" value="2"/>
</dbReference>
<evidence type="ECO:0000256" key="3">
    <source>
        <dbReference type="ARBA" id="ARBA00013057"/>
    </source>
</evidence>
<dbReference type="KEGG" id="ure:UREG_02831"/>
<keyword evidence="5 12" id="KW-0479">Metal-binding</keyword>
<dbReference type="SUPFAM" id="SSF51246">
    <property type="entry name" value="Rudiment single hybrid motif"/>
    <property type="match status" value="1"/>
</dbReference>
<feature type="domain" description="ATP-grasp" evidence="14">
    <location>
        <begin position="143"/>
        <end position="346"/>
    </location>
</feature>
<dbReference type="Pfam" id="PF02436">
    <property type="entry name" value="PYC_OADA"/>
    <property type="match status" value="1"/>
</dbReference>
<feature type="binding site" evidence="11">
    <location>
        <position position="223"/>
    </location>
    <ligand>
        <name>ATP</name>
        <dbReference type="ChEBI" id="CHEBI:30616"/>
    </ligand>
</feature>
<feature type="binding site" evidence="12">
    <location>
        <position position="721"/>
    </location>
    <ligand>
        <name>Mn(2+)</name>
        <dbReference type="ChEBI" id="CHEBI:29035"/>
    </ligand>
</feature>
<keyword evidence="6 10" id="KW-0547">Nucleotide-binding</keyword>
<dbReference type="Gene3D" id="2.40.50.100">
    <property type="match status" value="1"/>
</dbReference>
<dbReference type="GO" id="GO:0005524">
    <property type="term" value="F:ATP binding"/>
    <property type="evidence" value="ECO:0007669"/>
    <property type="project" value="UniProtKB-UniRule"/>
</dbReference>
<dbReference type="InterPro" id="IPR005482">
    <property type="entry name" value="Biotin_COase_C"/>
</dbReference>
<dbReference type="HOGENOM" id="CLU_000395_1_0_1"/>
<dbReference type="PIRSF" id="PIRSF001594">
    <property type="entry name" value="Pyruv_carbox"/>
    <property type="match status" value="1"/>
</dbReference>
<feature type="domain" description="Biotin carboxylation" evidence="15">
    <location>
        <begin position="2"/>
        <end position="459"/>
    </location>
</feature>
<evidence type="ECO:0000259" key="14">
    <source>
        <dbReference type="PROSITE" id="PS50975"/>
    </source>
</evidence>
<dbReference type="InterPro" id="IPR013785">
    <property type="entry name" value="Aldolase_TIM"/>
</dbReference>
<dbReference type="OMA" id="MHTHDTN"/>
<dbReference type="PROSITE" id="PS00866">
    <property type="entry name" value="CPSASE_1"/>
    <property type="match status" value="1"/>
</dbReference>
<evidence type="ECO:0000259" key="15">
    <source>
        <dbReference type="PROSITE" id="PS50979"/>
    </source>
</evidence>
<gene>
    <name evidence="17" type="ORF">UREG_02831</name>
</gene>
<comment type="catalytic activity">
    <reaction evidence="9 10">
        <text>hydrogencarbonate + pyruvate + ATP = oxaloacetate + ADP + phosphate + H(+)</text>
        <dbReference type="Rhea" id="RHEA:20844"/>
        <dbReference type="ChEBI" id="CHEBI:15361"/>
        <dbReference type="ChEBI" id="CHEBI:15378"/>
        <dbReference type="ChEBI" id="CHEBI:16452"/>
        <dbReference type="ChEBI" id="CHEBI:17544"/>
        <dbReference type="ChEBI" id="CHEBI:30616"/>
        <dbReference type="ChEBI" id="CHEBI:43474"/>
        <dbReference type="ChEBI" id="CHEBI:456216"/>
        <dbReference type="EC" id="6.4.1.1"/>
    </reaction>
</comment>
<dbReference type="InterPro" id="IPR055268">
    <property type="entry name" value="PCB-like"/>
</dbReference>
<dbReference type="AlphaFoldDB" id="C4JI85"/>
<evidence type="ECO:0000256" key="12">
    <source>
        <dbReference type="PIRSR" id="PIRSR001594-3"/>
    </source>
</evidence>
<feature type="binding site" evidence="12">
    <location>
        <position position="555"/>
    </location>
    <ligand>
        <name>Mn(2+)</name>
        <dbReference type="ChEBI" id="CHEBI:29035"/>
    </ligand>
</feature>
<dbReference type="InterPro" id="IPR005930">
    <property type="entry name" value="Pyruv_COase"/>
</dbReference>
<feature type="modified residue" description="N6-carboxylysine" evidence="13">
    <location>
        <position position="689"/>
    </location>
</feature>
<dbReference type="InterPro" id="IPR011761">
    <property type="entry name" value="ATP-grasp"/>
</dbReference>
<evidence type="ECO:0000256" key="7">
    <source>
        <dbReference type="ARBA" id="ARBA00022840"/>
    </source>
</evidence>
<dbReference type="InterPro" id="IPR011053">
    <property type="entry name" value="Single_hybrid_motif"/>
</dbReference>
<feature type="binding site" description="via carbamate group" evidence="12">
    <location>
        <position position="689"/>
    </location>
    <ligand>
        <name>Mn(2+)</name>
        <dbReference type="ChEBI" id="CHEBI:29035"/>
    </ligand>
</feature>
<dbReference type="EMBL" id="CH476615">
    <property type="protein sequence ID" value="EEP77982.1"/>
    <property type="molecule type" value="Genomic_DNA"/>
</dbReference>
<evidence type="ECO:0000256" key="6">
    <source>
        <dbReference type="ARBA" id="ARBA00022741"/>
    </source>
</evidence>
<dbReference type="SUPFAM" id="SSF52440">
    <property type="entry name" value="PreATP-grasp domain"/>
    <property type="match status" value="1"/>
</dbReference>
<feature type="binding site" evidence="12">
    <location>
        <position position="719"/>
    </location>
    <ligand>
        <name>Mn(2+)</name>
        <dbReference type="ChEBI" id="CHEBI:29035"/>
    </ligand>
</feature>
<evidence type="ECO:0000256" key="5">
    <source>
        <dbReference type="ARBA" id="ARBA00022723"/>
    </source>
</evidence>
<dbReference type="Pfam" id="PF02786">
    <property type="entry name" value="CPSase_L_D2"/>
    <property type="match status" value="1"/>
</dbReference>
<keyword evidence="8 10" id="KW-0092">Biotin</keyword>
<dbReference type="PROSITE" id="PS50975">
    <property type="entry name" value="ATP_GRASP"/>
    <property type="match status" value="1"/>
</dbReference>
<proteinExistence type="predicted"/>
<dbReference type="Gene3D" id="3.40.50.20">
    <property type="match status" value="1"/>
</dbReference>
<evidence type="ECO:0000256" key="4">
    <source>
        <dbReference type="ARBA" id="ARBA00022598"/>
    </source>
</evidence>
<evidence type="ECO:0000313" key="18">
    <source>
        <dbReference type="Proteomes" id="UP000002058"/>
    </source>
</evidence>
<dbReference type="CDD" id="cd06850">
    <property type="entry name" value="biotinyl_domain"/>
    <property type="match status" value="1"/>
</dbReference>
<dbReference type="SUPFAM" id="SSF51230">
    <property type="entry name" value="Single hybrid motif"/>
    <property type="match status" value="1"/>
</dbReference>
<dbReference type="InterPro" id="IPR005479">
    <property type="entry name" value="CPAse_ATP-bd"/>
</dbReference>
<dbReference type="VEuPathDB" id="FungiDB:UREG_02831"/>
<dbReference type="GO" id="GO:0004736">
    <property type="term" value="F:pyruvate carboxylase activity"/>
    <property type="evidence" value="ECO:0007669"/>
    <property type="project" value="UniProtKB-EC"/>
</dbReference>
<dbReference type="OrthoDB" id="196847at2759"/>
<evidence type="ECO:0000256" key="9">
    <source>
        <dbReference type="ARBA" id="ARBA00049382"/>
    </source>
</evidence>
<feature type="binding site" evidence="11">
    <location>
        <position position="139"/>
    </location>
    <ligand>
        <name>ATP</name>
        <dbReference type="ChEBI" id="CHEBI:30616"/>
    </ligand>
</feature>
<reference evidence="18" key="1">
    <citation type="journal article" date="2009" name="Genome Res.">
        <title>Comparative genomic analyses of the human fungal pathogens Coccidioides and their relatives.</title>
        <authorList>
            <person name="Sharpton T.J."/>
            <person name="Stajich J.E."/>
            <person name="Rounsley S.D."/>
            <person name="Gardner M.J."/>
            <person name="Wortman J.R."/>
            <person name="Jordar V.S."/>
            <person name="Maiti R."/>
            <person name="Kodira C.D."/>
            <person name="Neafsey D.E."/>
            <person name="Zeng Q."/>
            <person name="Hung C.-Y."/>
            <person name="McMahan C."/>
            <person name="Muszewska A."/>
            <person name="Grynberg M."/>
            <person name="Mandel M.A."/>
            <person name="Kellner E.M."/>
            <person name="Barker B.M."/>
            <person name="Galgiani J.N."/>
            <person name="Orbach M.J."/>
            <person name="Kirkland T.N."/>
            <person name="Cole G.T."/>
            <person name="Henn M.R."/>
            <person name="Birren B.W."/>
            <person name="Taylor J.W."/>
        </authorList>
    </citation>
    <scope>NUCLEOTIDE SEQUENCE [LARGE SCALE GENOMIC DNA]</scope>
    <source>
        <strain evidence="18">UAMH 1704</strain>
    </source>
</reference>
<dbReference type="PROSITE" id="PS50991">
    <property type="entry name" value="PYR_CT"/>
    <property type="match status" value="1"/>
</dbReference>
<dbReference type="InterPro" id="IPR013815">
    <property type="entry name" value="ATP_grasp_subdomain_1"/>
</dbReference>